<dbReference type="Proteomes" id="UP000029393">
    <property type="component" value="Unassembled WGS sequence"/>
</dbReference>
<evidence type="ECO:0000313" key="2">
    <source>
        <dbReference type="Proteomes" id="UP000029393"/>
    </source>
</evidence>
<proteinExistence type="predicted"/>
<comment type="caution">
    <text evidence="1">The sequence shown here is derived from an EMBL/GenBank/DDBJ whole genome shotgun (WGS) entry which is preliminary data.</text>
</comment>
<reference evidence="1 2" key="1">
    <citation type="submission" date="2013-09" db="EMBL/GenBank/DDBJ databases">
        <title>Genome sequencing of Arenimonas metalli.</title>
        <authorList>
            <person name="Chen F."/>
            <person name="Wang G."/>
        </authorList>
    </citation>
    <scope>NUCLEOTIDE SEQUENCE [LARGE SCALE GENOMIC DNA]</scope>
    <source>
        <strain evidence="1 2">CF5-1</strain>
    </source>
</reference>
<gene>
    <name evidence="1" type="ORF">N787_03185</name>
</gene>
<dbReference type="AlphaFoldDB" id="A0A091BLE0"/>
<dbReference type="EMBL" id="AVCK01000033">
    <property type="protein sequence ID" value="KFN45145.1"/>
    <property type="molecule type" value="Genomic_DNA"/>
</dbReference>
<accession>A0A091BLE0</accession>
<sequence>MKLLDGQTVNIALENISYDQMRAAVPTLIEKFGEPEYSESIADNVLERRGEKTVVRERHVWTGDNDAVVIAKPFDWSNERRRVTYSSIILMSEAKQKEWAVRFNAKERATDL</sequence>
<organism evidence="1 2">
    <name type="scientific">Arenimonas metalli CF5-1</name>
    <dbReference type="NCBI Taxonomy" id="1384056"/>
    <lineage>
        <taxon>Bacteria</taxon>
        <taxon>Pseudomonadati</taxon>
        <taxon>Pseudomonadota</taxon>
        <taxon>Gammaproteobacteria</taxon>
        <taxon>Lysobacterales</taxon>
        <taxon>Lysobacteraceae</taxon>
        <taxon>Arenimonas</taxon>
    </lineage>
</organism>
<protein>
    <submittedName>
        <fullName evidence="1">Uncharacterized protein</fullName>
    </submittedName>
</protein>
<evidence type="ECO:0000313" key="1">
    <source>
        <dbReference type="EMBL" id="KFN45145.1"/>
    </source>
</evidence>
<keyword evidence="2" id="KW-1185">Reference proteome</keyword>
<name>A0A091BLE0_9GAMM</name>